<dbReference type="Pfam" id="PF04965">
    <property type="entry name" value="GPW_gp25"/>
    <property type="match status" value="1"/>
</dbReference>
<organism evidence="2 3">
    <name type="scientific">Halomonas aestuarii</name>
    <dbReference type="NCBI Taxonomy" id="1897729"/>
    <lineage>
        <taxon>Bacteria</taxon>
        <taxon>Pseudomonadati</taxon>
        <taxon>Pseudomonadota</taxon>
        <taxon>Gammaproteobacteria</taxon>
        <taxon>Oceanospirillales</taxon>
        <taxon>Halomonadaceae</taxon>
        <taxon>Halomonas</taxon>
    </lineage>
</organism>
<feature type="domain" description="IraD/Gp25-like" evidence="1">
    <location>
        <begin position="27"/>
        <end position="116"/>
    </location>
</feature>
<protein>
    <recommendedName>
        <fullName evidence="1">IraD/Gp25-like domain-containing protein</fullName>
    </recommendedName>
</protein>
<dbReference type="InterPro" id="IPR007048">
    <property type="entry name" value="IraD/Gp25-like"/>
</dbReference>
<dbReference type="Proteomes" id="UP000181985">
    <property type="component" value="Chromosome"/>
</dbReference>
<proteinExistence type="predicted"/>
<accession>A0A1J0VCH8</accession>
<dbReference type="AlphaFoldDB" id="A0A1J0VCH8"/>
<evidence type="ECO:0000313" key="2">
    <source>
        <dbReference type="EMBL" id="APE29733.1"/>
    </source>
</evidence>
<dbReference type="KEGG" id="hsi:BOX17_01415"/>
<evidence type="ECO:0000313" key="3">
    <source>
        <dbReference type="Proteomes" id="UP000181985"/>
    </source>
</evidence>
<sequence>MRTPMPHVRSWPLGGVDEDGALTWATDDQSVREVMLNILLTRPGERLQRPDFGAGLLNFVHQPNNETTRNLIAGVVRKSLTLWEPRVLVDAVDVSPGPDDVSEVHINIRYRLRHNPAPAELGLTLNLGV</sequence>
<dbReference type="EMBL" id="CP018139">
    <property type="protein sequence ID" value="APE29733.1"/>
    <property type="molecule type" value="Genomic_DNA"/>
</dbReference>
<gene>
    <name evidence="2" type="ORF">BOX17_01415</name>
</gene>
<reference evidence="3" key="1">
    <citation type="submission" date="2016-11" db="EMBL/GenBank/DDBJ databases">
        <title>Halolamina sediminis sp. nov., an extremely halophilic archaeon isolated from solar salt.</title>
        <authorList>
            <person name="Koh H.-W."/>
            <person name="Rani S."/>
            <person name="Park S.-J."/>
        </authorList>
    </citation>
    <scope>NUCLEOTIDE SEQUENCE [LARGE SCALE GENOMIC DNA]</scope>
    <source>
        <strain evidence="3">Hb3</strain>
    </source>
</reference>
<dbReference type="SUPFAM" id="SSF160719">
    <property type="entry name" value="gpW/gp25-like"/>
    <property type="match status" value="1"/>
</dbReference>
<dbReference type="Gene3D" id="3.10.450.40">
    <property type="match status" value="1"/>
</dbReference>
<name>A0A1J0VCH8_9GAMM</name>
<evidence type="ECO:0000259" key="1">
    <source>
        <dbReference type="Pfam" id="PF04965"/>
    </source>
</evidence>
<keyword evidence="3" id="KW-1185">Reference proteome</keyword>
<dbReference type="OrthoDB" id="9802846at2"/>